<accession>A0A329MU25</accession>
<keyword evidence="1" id="KW-0812">Transmembrane</keyword>
<name>A0A329MU25_9BACL</name>
<gene>
    <name evidence="2" type="ORF">DQG23_01225</name>
</gene>
<feature type="transmembrane region" description="Helical" evidence="1">
    <location>
        <begin position="133"/>
        <end position="159"/>
    </location>
</feature>
<dbReference type="AlphaFoldDB" id="A0A329MU25"/>
<dbReference type="Proteomes" id="UP000250369">
    <property type="component" value="Unassembled WGS sequence"/>
</dbReference>
<feature type="transmembrane region" description="Helical" evidence="1">
    <location>
        <begin position="165"/>
        <end position="190"/>
    </location>
</feature>
<reference evidence="2 3" key="1">
    <citation type="journal article" date="2009" name="Int. J. Syst. Evol. Microbiol.">
        <title>Paenibacillus contaminans sp. nov., isolated from a contaminated laboratory plate.</title>
        <authorList>
            <person name="Chou J.H."/>
            <person name="Lee J.H."/>
            <person name="Lin M.C."/>
            <person name="Chang P.S."/>
            <person name="Arun A.B."/>
            <person name="Young C.C."/>
            <person name="Chen W.M."/>
        </authorList>
    </citation>
    <scope>NUCLEOTIDE SEQUENCE [LARGE SCALE GENOMIC DNA]</scope>
    <source>
        <strain evidence="2 3">CKOBP-6</strain>
    </source>
</reference>
<sequence>MDVLHVALREVKIGFRNIWAYSFLALFSVFSLALLLINSQNAVQGYSGMTSSMLNLILYLLPLMTLLIGSFSLTAEKEEGSWQLLSTYPLSTLHFVMGKYIGLAAVLMAIIAFGFGLTGIVGTIFGRAFAFDVFVLFLTFSVGLVLLFLAVALGIGTLAKNRWQALTIGVAVWFFAVIGWPTLLIAALGIMPYLWIKPALVTLTFLNPAELVRLFVVIKLGGGSALGPEYYDWVRWVARPGGTWLFIAACLAWIAVSVSAAYLLWERGRSRG</sequence>
<dbReference type="OrthoDB" id="2680264at2"/>
<feature type="transmembrane region" description="Helical" evidence="1">
    <location>
        <begin position="243"/>
        <end position="265"/>
    </location>
</feature>
<evidence type="ECO:0000256" key="1">
    <source>
        <dbReference type="SAM" id="Phobius"/>
    </source>
</evidence>
<dbReference type="GO" id="GO:0005886">
    <property type="term" value="C:plasma membrane"/>
    <property type="evidence" value="ECO:0007669"/>
    <property type="project" value="UniProtKB-SubCell"/>
</dbReference>
<feature type="transmembrane region" description="Helical" evidence="1">
    <location>
        <begin position="18"/>
        <end position="37"/>
    </location>
</feature>
<dbReference type="GO" id="GO:0140359">
    <property type="term" value="F:ABC-type transporter activity"/>
    <property type="evidence" value="ECO:0007669"/>
    <property type="project" value="InterPro"/>
</dbReference>
<proteinExistence type="predicted"/>
<evidence type="ECO:0000313" key="2">
    <source>
        <dbReference type="EMBL" id="RAV22858.1"/>
    </source>
</evidence>
<keyword evidence="1" id="KW-0472">Membrane</keyword>
<evidence type="ECO:0000313" key="3">
    <source>
        <dbReference type="Proteomes" id="UP000250369"/>
    </source>
</evidence>
<keyword evidence="1" id="KW-1133">Transmembrane helix</keyword>
<comment type="caution">
    <text evidence="2">The sequence shown here is derived from an EMBL/GenBank/DDBJ whole genome shotgun (WGS) entry which is preliminary data.</text>
</comment>
<dbReference type="Pfam" id="PF12679">
    <property type="entry name" value="ABC2_membrane_2"/>
    <property type="match status" value="1"/>
</dbReference>
<protein>
    <submittedName>
        <fullName evidence="2">ABC transporter permease</fullName>
    </submittedName>
</protein>
<feature type="transmembrane region" description="Helical" evidence="1">
    <location>
        <begin position="100"/>
        <end position="126"/>
    </location>
</feature>
<organism evidence="2 3">
    <name type="scientific">Paenibacillus contaminans</name>
    <dbReference type="NCBI Taxonomy" id="450362"/>
    <lineage>
        <taxon>Bacteria</taxon>
        <taxon>Bacillati</taxon>
        <taxon>Bacillota</taxon>
        <taxon>Bacilli</taxon>
        <taxon>Bacillales</taxon>
        <taxon>Paenibacillaceae</taxon>
        <taxon>Paenibacillus</taxon>
    </lineage>
</organism>
<dbReference type="RefSeq" id="WP_113028967.1">
    <property type="nucleotide sequence ID" value="NZ_QMFB01000001.1"/>
</dbReference>
<dbReference type="EMBL" id="QMFB01000001">
    <property type="protein sequence ID" value="RAV22858.1"/>
    <property type="molecule type" value="Genomic_DNA"/>
</dbReference>
<keyword evidence="3" id="KW-1185">Reference proteome</keyword>
<feature type="transmembrane region" description="Helical" evidence="1">
    <location>
        <begin position="57"/>
        <end position="75"/>
    </location>
</feature>